<gene>
    <name evidence="2" type="ORF">Pyn_19229</name>
</gene>
<dbReference type="AlphaFoldDB" id="A0A314U7U4"/>
<reference evidence="2 3" key="1">
    <citation type="submission" date="2018-02" db="EMBL/GenBank/DDBJ databases">
        <title>Draft genome of wild Prunus yedoensis var. nudiflora.</title>
        <authorList>
            <person name="Baek S."/>
            <person name="Kim J.-H."/>
            <person name="Choi K."/>
            <person name="Kim G.-B."/>
            <person name="Cho A."/>
            <person name="Jang H."/>
            <person name="Shin C.-H."/>
            <person name="Yu H.-J."/>
            <person name="Mun J.-H."/>
        </authorList>
    </citation>
    <scope>NUCLEOTIDE SEQUENCE [LARGE SCALE GENOMIC DNA]</scope>
    <source>
        <strain evidence="3">cv. Jeju island</strain>
        <tissue evidence="2">Leaf</tissue>
    </source>
</reference>
<accession>A0A314U7U4</accession>
<protein>
    <recommendedName>
        <fullName evidence="4">Secreted protein</fullName>
    </recommendedName>
</protein>
<organism evidence="2 3">
    <name type="scientific">Prunus yedoensis var. nudiflora</name>
    <dbReference type="NCBI Taxonomy" id="2094558"/>
    <lineage>
        <taxon>Eukaryota</taxon>
        <taxon>Viridiplantae</taxon>
        <taxon>Streptophyta</taxon>
        <taxon>Embryophyta</taxon>
        <taxon>Tracheophyta</taxon>
        <taxon>Spermatophyta</taxon>
        <taxon>Magnoliopsida</taxon>
        <taxon>eudicotyledons</taxon>
        <taxon>Gunneridae</taxon>
        <taxon>Pentapetalae</taxon>
        <taxon>rosids</taxon>
        <taxon>fabids</taxon>
        <taxon>Rosales</taxon>
        <taxon>Rosaceae</taxon>
        <taxon>Amygdaloideae</taxon>
        <taxon>Amygdaleae</taxon>
        <taxon>Prunus</taxon>
    </lineage>
</organism>
<evidence type="ECO:0008006" key="4">
    <source>
        <dbReference type="Google" id="ProtNLM"/>
    </source>
</evidence>
<proteinExistence type="predicted"/>
<evidence type="ECO:0000256" key="1">
    <source>
        <dbReference type="SAM" id="SignalP"/>
    </source>
</evidence>
<evidence type="ECO:0000313" key="3">
    <source>
        <dbReference type="Proteomes" id="UP000250321"/>
    </source>
</evidence>
<dbReference type="Proteomes" id="UP000250321">
    <property type="component" value="Unassembled WGS sequence"/>
</dbReference>
<evidence type="ECO:0000313" key="2">
    <source>
        <dbReference type="EMBL" id="PQM33188.1"/>
    </source>
</evidence>
<comment type="caution">
    <text evidence="2">The sequence shown here is derived from an EMBL/GenBank/DDBJ whole genome shotgun (WGS) entry which is preliminary data.</text>
</comment>
<feature type="signal peptide" evidence="1">
    <location>
        <begin position="1"/>
        <end position="23"/>
    </location>
</feature>
<name>A0A314U7U4_PRUYE</name>
<keyword evidence="3" id="KW-1185">Reference proteome</keyword>
<feature type="chain" id="PRO_5016402792" description="Secreted protein" evidence="1">
    <location>
        <begin position="24"/>
        <end position="152"/>
    </location>
</feature>
<sequence>MRNRPDMPFYLAAYLLEFLLTTAHTKLPATVTHSASQLPARSASHLLARSAITMRTTCQPTAPTICPRTASVRCLRAAYMLPTCCLHAAVLCCLCALRTIALRTCPTCAVEASKVVLHISLTTTAKPFAQLLPHLAMALAQCHGTCAMPWHL</sequence>
<keyword evidence="1" id="KW-0732">Signal</keyword>
<dbReference type="EMBL" id="PJQY01003961">
    <property type="protein sequence ID" value="PQM33188.1"/>
    <property type="molecule type" value="Genomic_DNA"/>
</dbReference>